<evidence type="ECO:0000256" key="8">
    <source>
        <dbReference type="ARBA" id="ARBA00048864"/>
    </source>
</evidence>
<evidence type="ECO:0000256" key="2">
    <source>
        <dbReference type="ARBA" id="ARBA00004569"/>
    </source>
</evidence>
<organism evidence="11 12">
    <name type="scientific">Owenia fusiformis</name>
    <name type="common">Polychaete worm</name>
    <dbReference type="NCBI Taxonomy" id="6347"/>
    <lineage>
        <taxon>Eukaryota</taxon>
        <taxon>Metazoa</taxon>
        <taxon>Spiralia</taxon>
        <taxon>Lophotrochozoa</taxon>
        <taxon>Annelida</taxon>
        <taxon>Polychaeta</taxon>
        <taxon>Sedentaria</taxon>
        <taxon>Canalipalpata</taxon>
        <taxon>Sabellida</taxon>
        <taxon>Oweniida</taxon>
        <taxon>Oweniidae</taxon>
        <taxon>Owenia</taxon>
    </lineage>
</organism>
<comment type="cofactor">
    <cofactor evidence="1 9">
        <name>FAD</name>
        <dbReference type="ChEBI" id="CHEBI:57692"/>
    </cofactor>
</comment>
<dbReference type="FunFam" id="1.20.120.310:FF:000003">
    <property type="entry name" value="Sulfhydryl oxidase"/>
    <property type="match status" value="1"/>
</dbReference>
<keyword evidence="5 9" id="KW-0560">Oxidoreductase</keyword>
<dbReference type="EC" id="1.8.3.2" evidence="9"/>
<dbReference type="InterPro" id="IPR017905">
    <property type="entry name" value="ERV/ALR_sulphydryl_oxidase"/>
</dbReference>
<evidence type="ECO:0000256" key="6">
    <source>
        <dbReference type="ARBA" id="ARBA00023128"/>
    </source>
</evidence>
<evidence type="ECO:0000256" key="5">
    <source>
        <dbReference type="ARBA" id="ARBA00023002"/>
    </source>
</evidence>
<dbReference type="OrthoDB" id="17199at2759"/>
<dbReference type="GO" id="GO:0050660">
    <property type="term" value="F:flavin adenine dinucleotide binding"/>
    <property type="evidence" value="ECO:0007669"/>
    <property type="project" value="TreeGrafter"/>
</dbReference>
<dbReference type="EMBL" id="CAIIXF020000009">
    <property type="protein sequence ID" value="CAH1794830.1"/>
    <property type="molecule type" value="Genomic_DNA"/>
</dbReference>
<dbReference type="SUPFAM" id="SSF69000">
    <property type="entry name" value="FAD-dependent thiol oxidase"/>
    <property type="match status" value="1"/>
</dbReference>
<comment type="subcellular location">
    <subcellularLocation>
        <location evidence="2">Mitochondrion intermembrane space</location>
    </subcellularLocation>
</comment>
<dbReference type="PANTHER" id="PTHR12645:SF0">
    <property type="entry name" value="FAD-LINKED SULFHYDRYL OXIDASE ALR"/>
    <property type="match status" value="1"/>
</dbReference>
<dbReference type="InterPro" id="IPR036774">
    <property type="entry name" value="ERV/ALR_sulphydryl_oxid_sf"/>
</dbReference>
<sequence length="186" mass="21441">MQNLNCASSSTMAASSDEKAFFSAVQIGEKKPCRACTDFKSWSKLQGKSTKSTSERKYDRYTDSLAEVPDKPPEDCPLDRPQLGRNTWSFLHTMAAYYPDKPSTTEQKDMNNFLQLFSKVFPCYECAEDFKENIKIHPPETSSQQILSKWLCERHNDVNKKLGKPIFDCRKVNERWRDGWKDGSCD</sequence>
<evidence type="ECO:0000256" key="9">
    <source>
        <dbReference type="RuleBase" id="RU371123"/>
    </source>
</evidence>
<name>A0A8S4PPU9_OWEFU</name>
<evidence type="ECO:0000256" key="4">
    <source>
        <dbReference type="ARBA" id="ARBA00022827"/>
    </source>
</evidence>
<evidence type="ECO:0000256" key="1">
    <source>
        <dbReference type="ARBA" id="ARBA00001974"/>
    </source>
</evidence>
<comment type="caution">
    <text evidence="11">The sequence shown here is derived from an EMBL/GenBank/DDBJ whole genome shotgun (WGS) entry which is preliminary data.</text>
</comment>
<keyword evidence="12" id="KW-1185">Reference proteome</keyword>
<protein>
    <recommendedName>
        <fullName evidence="9">Sulfhydryl oxidase</fullName>
        <ecNumber evidence="9">1.8.3.2</ecNumber>
    </recommendedName>
</protein>
<dbReference type="InterPro" id="IPR039799">
    <property type="entry name" value="ALR/ERV"/>
</dbReference>
<keyword evidence="7" id="KW-1015">Disulfide bond</keyword>
<evidence type="ECO:0000256" key="7">
    <source>
        <dbReference type="ARBA" id="ARBA00023157"/>
    </source>
</evidence>
<evidence type="ECO:0000256" key="3">
    <source>
        <dbReference type="ARBA" id="ARBA00022630"/>
    </source>
</evidence>
<accession>A0A8S4PPU9</accession>
<dbReference type="GO" id="GO:0016971">
    <property type="term" value="F:flavin-dependent sulfhydryl oxidase activity"/>
    <property type="evidence" value="ECO:0007669"/>
    <property type="project" value="InterPro"/>
</dbReference>
<evidence type="ECO:0000313" key="11">
    <source>
        <dbReference type="EMBL" id="CAH1794830.1"/>
    </source>
</evidence>
<gene>
    <name evidence="11" type="ORF">OFUS_LOCUS19465</name>
</gene>
<keyword evidence="6" id="KW-0496">Mitochondrion</keyword>
<keyword evidence="3 9" id="KW-0285">Flavoprotein</keyword>
<reference evidence="11" key="1">
    <citation type="submission" date="2022-03" db="EMBL/GenBank/DDBJ databases">
        <authorList>
            <person name="Martin C."/>
        </authorList>
    </citation>
    <scope>NUCLEOTIDE SEQUENCE</scope>
</reference>
<dbReference type="PANTHER" id="PTHR12645">
    <property type="entry name" value="ALR/ERV"/>
    <property type="match status" value="1"/>
</dbReference>
<evidence type="ECO:0000259" key="10">
    <source>
        <dbReference type="PROSITE" id="PS51324"/>
    </source>
</evidence>
<dbReference type="Gene3D" id="1.20.120.310">
    <property type="entry name" value="ERV/ALR sulfhydryl oxidase domain"/>
    <property type="match status" value="1"/>
</dbReference>
<keyword evidence="4 9" id="KW-0274">FAD</keyword>
<dbReference type="PROSITE" id="PS51324">
    <property type="entry name" value="ERV_ALR"/>
    <property type="match status" value="1"/>
</dbReference>
<dbReference type="Pfam" id="PF04777">
    <property type="entry name" value="Evr1_Alr"/>
    <property type="match status" value="1"/>
</dbReference>
<dbReference type="Proteomes" id="UP000749559">
    <property type="component" value="Unassembled WGS sequence"/>
</dbReference>
<dbReference type="AlphaFoldDB" id="A0A8S4PPU9"/>
<comment type="catalytic activity">
    <reaction evidence="8 9">
        <text>2 R'C(R)SH + O2 = R'C(R)S-S(R)CR' + H2O2</text>
        <dbReference type="Rhea" id="RHEA:17357"/>
        <dbReference type="ChEBI" id="CHEBI:15379"/>
        <dbReference type="ChEBI" id="CHEBI:16240"/>
        <dbReference type="ChEBI" id="CHEBI:16520"/>
        <dbReference type="ChEBI" id="CHEBI:17412"/>
        <dbReference type="EC" id="1.8.3.2"/>
    </reaction>
</comment>
<proteinExistence type="predicted"/>
<dbReference type="GO" id="GO:0005758">
    <property type="term" value="C:mitochondrial intermembrane space"/>
    <property type="evidence" value="ECO:0007669"/>
    <property type="project" value="UniProtKB-SubCell"/>
</dbReference>
<feature type="domain" description="ERV/ALR sulfhydryl oxidase" evidence="10">
    <location>
        <begin position="76"/>
        <end position="176"/>
    </location>
</feature>
<evidence type="ECO:0000313" key="12">
    <source>
        <dbReference type="Proteomes" id="UP000749559"/>
    </source>
</evidence>